<dbReference type="Proteomes" id="UP000295238">
    <property type="component" value="Unassembled WGS sequence"/>
</dbReference>
<protein>
    <recommendedName>
        <fullName evidence="4">Serine protease</fullName>
    </recommendedName>
</protein>
<evidence type="ECO:0000313" key="2">
    <source>
        <dbReference type="EMBL" id="TDK37090.1"/>
    </source>
</evidence>
<reference evidence="2 3" key="1">
    <citation type="submission" date="2019-03" db="EMBL/GenBank/DDBJ databases">
        <title>Rhizobium sp. nov., an bacterium isolated from biocrust in Mu Us Desert.</title>
        <authorList>
            <person name="Lixiong L."/>
        </authorList>
    </citation>
    <scope>NUCLEOTIDE SEQUENCE [LARGE SCALE GENOMIC DNA]</scope>
    <source>
        <strain evidence="2 3">SPY-1</strain>
    </source>
</reference>
<keyword evidence="1" id="KW-0732">Signal</keyword>
<evidence type="ECO:0000256" key="1">
    <source>
        <dbReference type="SAM" id="SignalP"/>
    </source>
</evidence>
<keyword evidence="3" id="KW-1185">Reference proteome</keyword>
<dbReference type="RefSeq" id="WP_133315858.1">
    <property type="nucleotide sequence ID" value="NZ_SMTL01000002.1"/>
</dbReference>
<evidence type="ECO:0008006" key="4">
    <source>
        <dbReference type="Google" id="ProtNLM"/>
    </source>
</evidence>
<sequence>MMNMRAIAVLAVSIPALMNSSVAETADYTCWNPSGTQMTAAPTEYWTAERLANAVPDGESLAPEKRNLSPQLKGLLGAVAERAPVDQAPYKYGGKLFFTRGGIDYSASAQFVADDNIVLAAGHSMWKNGSASNIRFYPGYAGAAVPFHTIDKAAVLTAWLPVAEDPPSLGRSQYDYSMLRTTTPSTVGNYQLGINTANLDDDVTITGYPGRLEGGEYMYRETARIVVKAGNAFDAQPHPMYGGGASGGAWFLPTDTTKVVSVVSGGAPDHVYGASFTDVTTAMVAYVKGGCQ</sequence>
<organism evidence="2 3">
    <name type="scientific">Rhizobium deserti</name>
    <dbReference type="NCBI Taxonomy" id="2547961"/>
    <lineage>
        <taxon>Bacteria</taxon>
        <taxon>Pseudomonadati</taxon>
        <taxon>Pseudomonadota</taxon>
        <taxon>Alphaproteobacteria</taxon>
        <taxon>Hyphomicrobiales</taxon>
        <taxon>Rhizobiaceae</taxon>
        <taxon>Rhizobium/Agrobacterium group</taxon>
        <taxon>Rhizobium</taxon>
    </lineage>
</organism>
<gene>
    <name evidence="2" type="ORF">E2F50_09335</name>
</gene>
<evidence type="ECO:0000313" key="3">
    <source>
        <dbReference type="Proteomes" id="UP000295238"/>
    </source>
</evidence>
<dbReference type="InterPro" id="IPR043504">
    <property type="entry name" value="Peptidase_S1_PA_chymotrypsin"/>
</dbReference>
<dbReference type="InterPro" id="IPR009003">
    <property type="entry name" value="Peptidase_S1_PA"/>
</dbReference>
<comment type="caution">
    <text evidence="2">The sequence shown here is derived from an EMBL/GenBank/DDBJ whole genome shotgun (WGS) entry which is preliminary data.</text>
</comment>
<dbReference type="SUPFAM" id="SSF50494">
    <property type="entry name" value="Trypsin-like serine proteases"/>
    <property type="match status" value="1"/>
</dbReference>
<dbReference type="Gene3D" id="2.40.10.10">
    <property type="entry name" value="Trypsin-like serine proteases"/>
    <property type="match status" value="2"/>
</dbReference>
<dbReference type="OrthoDB" id="8332068at2"/>
<name>A0A4R5UJQ3_9HYPH</name>
<dbReference type="EMBL" id="SMTL01000002">
    <property type="protein sequence ID" value="TDK37090.1"/>
    <property type="molecule type" value="Genomic_DNA"/>
</dbReference>
<feature type="chain" id="PRO_5020639546" description="Serine protease" evidence="1">
    <location>
        <begin position="26"/>
        <end position="292"/>
    </location>
</feature>
<dbReference type="AlphaFoldDB" id="A0A4R5UJQ3"/>
<accession>A0A4R5UJQ3</accession>
<feature type="signal peptide" evidence="1">
    <location>
        <begin position="1"/>
        <end position="25"/>
    </location>
</feature>
<proteinExistence type="predicted"/>